<dbReference type="SMART" id="SM00827">
    <property type="entry name" value="PKS_AT"/>
    <property type="match status" value="1"/>
</dbReference>
<dbReference type="GO" id="GO:0004315">
    <property type="term" value="F:3-oxoacyl-[acyl-carrier-protein] synthase activity"/>
    <property type="evidence" value="ECO:0007669"/>
    <property type="project" value="InterPro"/>
</dbReference>
<feature type="active site" description="Proton donor; for dehydratase activity" evidence="6">
    <location>
        <position position="1476"/>
    </location>
</feature>
<evidence type="ECO:0000256" key="7">
    <source>
        <dbReference type="SAM" id="MobiDB-lite"/>
    </source>
</evidence>
<dbReference type="Pfam" id="PF00698">
    <property type="entry name" value="Acyl_transf_1"/>
    <property type="match status" value="1"/>
</dbReference>
<feature type="compositionally biased region" description="Polar residues" evidence="7">
    <location>
        <begin position="2128"/>
        <end position="2143"/>
    </location>
</feature>
<accession>A0A9P8UVG1</accession>
<name>A0A9P8UVG1_9PEZI</name>
<dbReference type="InterPro" id="IPR049900">
    <property type="entry name" value="PKS_mFAS_DH"/>
</dbReference>
<feature type="domain" description="Carrier" evidence="8">
    <location>
        <begin position="1617"/>
        <end position="1691"/>
    </location>
</feature>
<dbReference type="SUPFAM" id="SSF53335">
    <property type="entry name" value="S-adenosyl-L-methionine-dependent methyltransferases"/>
    <property type="match status" value="1"/>
</dbReference>
<feature type="region of interest" description="Disordered" evidence="7">
    <location>
        <begin position="1696"/>
        <end position="1730"/>
    </location>
</feature>
<dbReference type="Gene3D" id="3.40.50.720">
    <property type="entry name" value="NAD(P)-binding Rossmann-like Domain"/>
    <property type="match status" value="1"/>
</dbReference>
<dbReference type="PROSITE" id="PS00606">
    <property type="entry name" value="KS3_1"/>
    <property type="match status" value="1"/>
</dbReference>
<evidence type="ECO:0000256" key="6">
    <source>
        <dbReference type="PROSITE-ProRule" id="PRU01363"/>
    </source>
</evidence>
<dbReference type="InterPro" id="IPR009081">
    <property type="entry name" value="PP-bd_ACP"/>
</dbReference>
<evidence type="ECO:0000259" key="9">
    <source>
        <dbReference type="PROSITE" id="PS52004"/>
    </source>
</evidence>
<keyword evidence="2" id="KW-0597">Phosphoprotein</keyword>
<dbReference type="InterPro" id="IPR001227">
    <property type="entry name" value="Ac_transferase_dom_sf"/>
</dbReference>
<dbReference type="InterPro" id="IPR014031">
    <property type="entry name" value="Ketoacyl_synth_C"/>
</dbReference>
<dbReference type="PROSITE" id="PS00012">
    <property type="entry name" value="PHOSPHOPANTETHEINE"/>
    <property type="match status" value="1"/>
</dbReference>
<feature type="region of interest" description="Disordered" evidence="7">
    <location>
        <begin position="2128"/>
        <end position="2147"/>
    </location>
</feature>
<dbReference type="Gene3D" id="3.40.366.10">
    <property type="entry name" value="Malonyl-Coenzyme A Acyl Carrier Protein, domain 2"/>
    <property type="match status" value="2"/>
</dbReference>
<keyword evidence="5" id="KW-0012">Acyltransferase</keyword>
<comment type="caution">
    <text evidence="11">The sequence shown here is derived from an EMBL/GenBank/DDBJ whole genome shotgun (WGS) entry which is preliminary data.</text>
</comment>
<dbReference type="InterPro" id="IPR016035">
    <property type="entry name" value="Acyl_Trfase/lysoPLipase"/>
</dbReference>
<dbReference type="InterPro" id="IPR050444">
    <property type="entry name" value="Polyketide_Synthase"/>
</dbReference>
<dbReference type="Proteomes" id="UP000758603">
    <property type="component" value="Unassembled WGS sequence"/>
</dbReference>
<dbReference type="EMBL" id="JAGPXC010000001">
    <property type="protein sequence ID" value="KAH6658935.1"/>
    <property type="molecule type" value="Genomic_DNA"/>
</dbReference>
<feature type="region of interest" description="N-terminal hotdog fold" evidence="6">
    <location>
        <begin position="1255"/>
        <end position="1391"/>
    </location>
</feature>
<dbReference type="InterPro" id="IPR013120">
    <property type="entry name" value="FAR_NAD-bd"/>
</dbReference>
<dbReference type="InterPro" id="IPR014043">
    <property type="entry name" value="Acyl_transferase_dom"/>
</dbReference>
<dbReference type="InterPro" id="IPR014030">
    <property type="entry name" value="Ketoacyl_synth_N"/>
</dbReference>
<dbReference type="InterPro" id="IPR042104">
    <property type="entry name" value="PKS_dehydratase_sf"/>
</dbReference>
<keyword evidence="1" id="KW-0596">Phosphopantetheine</keyword>
<feature type="active site" description="Proton acceptor; for dehydratase activity" evidence="6">
    <location>
        <position position="1290"/>
    </location>
</feature>
<dbReference type="InterPro" id="IPR006162">
    <property type="entry name" value="Ppantetheine_attach_site"/>
</dbReference>
<dbReference type="PROSITE" id="PS50075">
    <property type="entry name" value="CARRIER"/>
    <property type="match status" value="1"/>
</dbReference>
<dbReference type="Gene3D" id="3.40.47.10">
    <property type="match status" value="1"/>
</dbReference>
<dbReference type="SUPFAM" id="SSF55048">
    <property type="entry name" value="Probable ACP-binding domain of malonyl-CoA ACP transacylase"/>
    <property type="match status" value="1"/>
</dbReference>
<dbReference type="RefSeq" id="XP_045963066.1">
    <property type="nucleotide sequence ID" value="XM_046104439.1"/>
</dbReference>
<gene>
    <name evidence="11" type="ORF">BKA67DRAFT_589262</name>
</gene>
<evidence type="ECO:0000256" key="3">
    <source>
        <dbReference type="ARBA" id="ARBA00022679"/>
    </source>
</evidence>
<dbReference type="Pfam" id="PF18558">
    <property type="entry name" value="HTH_51"/>
    <property type="match status" value="1"/>
</dbReference>
<dbReference type="InterPro" id="IPR016039">
    <property type="entry name" value="Thiolase-like"/>
</dbReference>
<organism evidence="11 12">
    <name type="scientific">Truncatella angustata</name>
    <dbReference type="NCBI Taxonomy" id="152316"/>
    <lineage>
        <taxon>Eukaryota</taxon>
        <taxon>Fungi</taxon>
        <taxon>Dikarya</taxon>
        <taxon>Ascomycota</taxon>
        <taxon>Pezizomycotina</taxon>
        <taxon>Sordariomycetes</taxon>
        <taxon>Xylariomycetidae</taxon>
        <taxon>Amphisphaeriales</taxon>
        <taxon>Sporocadaceae</taxon>
        <taxon>Truncatella</taxon>
    </lineage>
</organism>
<dbReference type="CDD" id="cd00833">
    <property type="entry name" value="PKS"/>
    <property type="match status" value="1"/>
</dbReference>
<dbReference type="GeneID" id="70133330"/>
<evidence type="ECO:0000256" key="2">
    <source>
        <dbReference type="ARBA" id="ARBA00022553"/>
    </source>
</evidence>
<dbReference type="PANTHER" id="PTHR45681">
    <property type="entry name" value="POLYKETIDE SYNTHASE 44-RELATED"/>
    <property type="match status" value="1"/>
</dbReference>
<feature type="domain" description="Ketosynthase family 3 (KS3)" evidence="9">
    <location>
        <begin position="369"/>
        <end position="765"/>
    </location>
</feature>
<dbReference type="Pfam" id="PF00109">
    <property type="entry name" value="ketoacyl-synt"/>
    <property type="match status" value="1"/>
</dbReference>
<dbReference type="Gene3D" id="3.40.50.150">
    <property type="entry name" value="Vaccinia Virus protein VP39"/>
    <property type="match status" value="1"/>
</dbReference>
<dbReference type="InterPro" id="IPR036291">
    <property type="entry name" value="NAD(P)-bd_dom_sf"/>
</dbReference>
<dbReference type="Pfam" id="PF02801">
    <property type="entry name" value="Ketoacyl-synt_C"/>
    <property type="match status" value="1"/>
</dbReference>
<protein>
    <submittedName>
        <fullName evidence="11">Polyketide synthase</fullName>
    </submittedName>
</protein>
<dbReference type="Pfam" id="PF08242">
    <property type="entry name" value="Methyltransf_12"/>
    <property type="match status" value="1"/>
</dbReference>
<evidence type="ECO:0000259" key="8">
    <source>
        <dbReference type="PROSITE" id="PS50075"/>
    </source>
</evidence>
<dbReference type="InterPro" id="IPR041068">
    <property type="entry name" value="HTH_51"/>
</dbReference>
<keyword evidence="12" id="KW-1185">Reference proteome</keyword>
<dbReference type="InterPro" id="IPR020841">
    <property type="entry name" value="PKS_Beta-ketoAc_synthase_dom"/>
</dbReference>
<dbReference type="GO" id="GO:0006633">
    <property type="term" value="P:fatty acid biosynthetic process"/>
    <property type="evidence" value="ECO:0007669"/>
    <property type="project" value="InterPro"/>
</dbReference>
<dbReference type="PANTHER" id="PTHR45681:SF6">
    <property type="entry name" value="POLYKETIDE SYNTHASE 37"/>
    <property type="match status" value="1"/>
</dbReference>
<dbReference type="Gene3D" id="3.10.129.110">
    <property type="entry name" value="Polyketide synthase dehydratase"/>
    <property type="match status" value="1"/>
</dbReference>
<evidence type="ECO:0000313" key="11">
    <source>
        <dbReference type="EMBL" id="KAH6658935.1"/>
    </source>
</evidence>
<dbReference type="InterPro" id="IPR032088">
    <property type="entry name" value="SAT"/>
</dbReference>
<keyword evidence="3" id="KW-0808">Transferase</keyword>
<feature type="compositionally biased region" description="Polar residues" evidence="7">
    <location>
        <begin position="1721"/>
        <end position="1730"/>
    </location>
</feature>
<reference evidence="11" key="1">
    <citation type="journal article" date="2021" name="Nat. Commun.">
        <title>Genetic determinants of endophytism in the Arabidopsis root mycobiome.</title>
        <authorList>
            <person name="Mesny F."/>
            <person name="Miyauchi S."/>
            <person name="Thiergart T."/>
            <person name="Pickel B."/>
            <person name="Atanasova L."/>
            <person name="Karlsson M."/>
            <person name="Huettel B."/>
            <person name="Barry K.W."/>
            <person name="Haridas S."/>
            <person name="Chen C."/>
            <person name="Bauer D."/>
            <person name="Andreopoulos W."/>
            <person name="Pangilinan J."/>
            <person name="LaButti K."/>
            <person name="Riley R."/>
            <person name="Lipzen A."/>
            <person name="Clum A."/>
            <person name="Drula E."/>
            <person name="Henrissat B."/>
            <person name="Kohler A."/>
            <person name="Grigoriev I.V."/>
            <person name="Martin F.M."/>
            <person name="Hacquard S."/>
        </authorList>
    </citation>
    <scope>NUCLEOTIDE SEQUENCE</scope>
    <source>
        <strain evidence="11">MPI-SDFR-AT-0073</strain>
    </source>
</reference>
<evidence type="ECO:0000256" key="5">
    <source>
        <dbReference type="ARBA" id="ARBA00023315"/>
    </source>
</evidence>
<feature type="region of interest" description="C-terminal hotdog fold" evidence="6">
    <location>
        <begin position="1421"/>
        <end position="1570"/>
    </location>
</feature>
<keyword evidence="4" id="KW-0511">Multifunctional enzyme</keyword>
<evidence type="ECO:0000256" key="4">
    <source>
        <dbReference type="ARBA" id="ARBA00023268"/>
    </source>
</evidence>
<dbReference type="GO" id="GO:0044550">
    <property type="term" value="P:secondary metabolite biosynthetic process"/>
    <property type="evidence" value="ECO:0007669"/>
    <property type="project" value="UniProtKB-ARBA"/>
</dbReference>
<dbReference type="InterPro" id="IPR029063">
    <property type="entry name" value="SAM-dependent_MTases_sf"/>
</dbReference>
<dbReference type="Pfam" id="PF00550">
    <property type="entry name" value="PP-binding"/>
    <property type="match status" value="1"/>
</dbReference>
<dbReference type="SUPFAM" id="SSF53901">
    <property type="entry name" value="Thiolase-like"/>
    <property type="match status" value="1"/>
</dbReference>
<feature type="domain" description="PKS/mFAS DH" evidence="10">
    <location>
        <begin position="1255"/>
        <end position="1570"/>
    </location>
</feature>
<sequence length="2555" mass="280355">MNSDSKSETLLLFGPQALSFETKYFGRIRSLVNRISGNKWILDTVNALGDDFDALCKAIPAARYIQQGETGIRELQQWLEMGEIPERMATSILPNILLGPLTVIAQLVEYNLQCKSPFSEYPGVEAFGLCLGLLSAMVVGCSSNQTEFSRYGAAAIRLAMVIGAVVDTDQKSNGSDQYVSLATATRGIQDASSISKVLSSFPGAYISVLYDSNRATITCPKSSVDTLRERLKASEVTATEIGLRGRFHNGVHESMLKDIITFCNTYPHLRLPDASGLRLPVHGDSVDEAATIFMPLHEVALRAILLEPSDWIKSFAIVSNRLDENSASRVVSFGPERCIPPSAVRSLGSAAVHFDDVNNASPVAASIMDNDIAVVGMSCRVAGAEDPEGFWEILMEGQSQHREVSSERFGFETVFRPEADNKRKWYVDPQQRLLLQGAYIAMAQSGYFQKPSAARDNHIGCYIGVCATDYENNVSHHAPTAFTATGNLRSFIAGKVSHHFGWTGPSLTVDTACSASAVAIHSACKAILTGECSAALAGGTNFISSPLWYQNLAAASFLSPTGQCKPFDVSADGYCRGEAIATVVLKRLSHAVAEGDQILGVISSTAVYQNENCTPIFVPNAPSLSGLFKEVLRKSEIDPGDITYVEAHGTGTPVGDPAEFESIRRAFGKGRSRPLQLGSAKGLIGHTEGSSGVVSLIKVLLMMNEGYIPPQSSFKTLNPSIQSSPTEKIEIAGSALPWQVDNHFRAALINNYGASGSNASMVIKQAPLACDLSTPKPETPTHALTKYPFYIAGFDERSVRTYAARLRQFVRTKRSANIVPGIEDFSFNLARQSNWYLESAVIFSSQTLDELEQKLASIESGKNENNSQLLAIPSASRPVILCFGGQISTFVGLDRAVYDSIDVLRYHLDQCDNVCRSLGAESIYPEIFQATPIQDVSRLQPMLFSLQYACAMSWIDSGISPAALVGHSFGELTALCVAGTLSLQDSLKMVWGRSKIIRDYWGEEKGAMMAVEADEDMVTSLLNNSKRDGVTTATVACFNGPRSFTLAGSVAAIEAVASTLSTNQSYATAKSKRLSVTNAFHSTLVEKLKPELEALGKILCFTRPKIHLESSTKSKDCGELLSARYVANHMRDPVYFSQAVERLSSQHKSAIWLEAGSNSTITTMASRALGNPKSSTFQSINITSGSSLLQLTDATMSLWRAGCRISHWSHSRRQTHRYTPLILPPYQFDKQRHWIQFKAPPKPREKEPVIDKAAPTTLLTFIGYEDDQNTSPRFRVNTQIERYQTLVAGHVIAKTAPICPATLQVEMAVEGIISVRPDLVQSKMQPQICNVNNQAPICVNESREVFLEYAATSNGSNKSYSWKFKISSSEANRGASTTHVTGEVRFRAADDNQYRLDFGRLERLVNHQQCIEVLNSSHPDDEVIQGSSIYKVFSDVVDYGQIFFGLQKLVGRFDVSAGRVVKQRIGEAWLDPLLGDCFSQVGGIWVNCMANKSVPDMFIANGFEQWIKNPKLSECQADKQSTWHVLARHTAAASGNAFLTDIFVYEPESGQLVEAILGINYAKVAKASMSKLLSRLTPGRSRPTAPEETPSAVAMLSEKSLSSQSRPVKDSSRPGKSELLLKLKGVLAELAGLEVGEVKDEVELADIGIDSLMGMEMAREVETTFSCTLDTDELMQVSDLPQLFTCLLSALGDSVGDSDDGKHDGISSNSGSSGSSDAARTPSSTKATSVQDTYAHDLDLSKQHDDLIIPSALVLKAFGGSKSRTDHFIEDHHCSGYLEKVMPKQANLCIALTLEAFKELGCDLSQAKPGEALQRIPFDARHGRLVEYLYIMLEETRIVDLDGGRITRTALPPPEKSSNEILQQLLREHPDHSYANELTHWTGSNIAAVLRGEADGIKLIFGNEKGRELVAGLYGDSLLNKLSYRQMADFLNRLVDKLSEAEIGGTLRILEMGAGTGGTTKWLVPMLARLGMPVEYTFTDLAPSFVAAARKKFKEYPFMKFAVHDIEKPPSQTELLASQHIVIASNAVHATHSLTVSTENIRKFLRPDGMLLMLEMTQTLYWVDLIFGILEGWWLFDDGRRHAIADERRWEEELHKAGYGHVDWTDGSSPEVTIQKVFLALASGSQLDRLPSSTRSSTDNHAPTNLEARRAATNAYVQTATETFSVVETDEEELTDPSSSLSVLVTGATGSLGCHLVTHLASLPNVYNVYCLNRTIRGEEGGLPRQMRALESRGIIPDALTLSKLRVFESSDTSKPHLGLNQSEYRELARCVTHIVHNAWPMSGKRPVKGFESQFVTMTNLVDLAATISQERNRRVSFQFVSSIAVVGHYPLSHGTPNIPEEPVMIESVLPNGYGDAKYVCERILEKTLHRYPKRFRTMSVRLGQVAGSSNSGYWNHMEHFSFMVKTAQTLRALPSLSGQLSWTPVNDVAGTLTDLLLLPKDNCLIYHIDNPIRQPWDNVTAILARALHIPNERIVPMPEWLRRVRVFPGDIEENPALKLVDFLEHDFERMSCGGVLLGVERALEHSPTLRAVGPVGEQVVLKYVQAWKNAGFLR</sequence>
<dbReference type="SUPFAM" id="SSF52151">
    <property type="entry name" value="FabD/lysophospholipase-like"/>
    <property type="match status" value="1"/>
</dbReference>
<dbReference type="OrthoDB" id="329835at2759"/>
<proteinExistence type="predicted"/>
<dbReference type="Pfam" id="PF07993">
    <property type="entry name" value="NAD_binding_4"/>
    <property type="match status" value="1"/>
</dbReference>
<dbReference type="SUPFAM" id="SSF51735">
    <property type="entry name" value="NAD(P)-binding Rossmann-fold domains"/>
    <property type="match status" value="1"/>
</dbReference>
<dbReference type="PROSITE" id="PS52019">
    <property type="entry name" value="PKS_MFAS_DH"/>
    <property type="match status" value="1"/>
</dbReference>
<evidence type="ECO:0000259" key="10">
    <source>
        <dbReference type="PROSITE" id="PS52019"/>
    </source>
</evidence>
<evidence type="ECO:0000313" key="12">
    <source>
        <dbReference type="Proteomes" id="UP000758603"/>
    </source>
</evidence>
<feature type="compositionally biased region" description="Low complexity" evidence="7">
    <location>
        <begin position="1706"/>
        <end position="1716"/>
    </location>
</feature>
<dbReference type="InterPro" id="IPR016036">
    <property type="entry name" value="Malonyl_transacylase_ACP-bd"/>
</dbReference>
<evidence type="ECO:0000256" key="1">
    <source>
        <dbReference type="ARBA" id="ARBA00022450"/>
    </source>
</evidence>
<dbReference type="Pfam" id="PF16073">
    <property type="entry name" value="SAT"/>
    <property type="match status" value="1"/>
</dbReference>
<dbReference type="SMART" id="SM00825">
    <property type="entry name" value="PKS_KS"/>
    <property type="match status" value="1"/>
</dbReference>
<dbReference type="InterPro" id="IPR018201">
    <property type="entry name" value="Ketoacyl_synth_AS"/>
</dbReference>
<dbReference type="Gene3D" id="3.30.70.3290">
    <property type="match status" value="1"/>
</dbReference>
<dbReference type="PROSITE" id="PS52004">
    <property type="entry name" value="KS3_2"/>
    <property type="match status" value="1"/>
</dbReference>
<dbReference type="Gene3D" id="1.10.1200.10">
    <property type="entry name" value="ACP-like"/>
    <property type="match status" value="1"/>
</dbReference>
<dbReference type="SUPFAM" id="SSF47336">
    <property type="entry name" value="ACP-like"/>
    <property type="match status" value="1"/>
</dbReference>
<dbReference type="InterPro" id="IPR036736">
    <property type="entry name" value="ACP-like_sf"/>
</dbReference>
<dbReference type="InterPro" id="IPR013217">
    <property type="entry name" value="Methyltransf_12"/>
</dbReference>